<dbReference type="WBParaSite" id="EEL_0000814701-mRNA-1">
    <property type="protein sequence ID" value="EEL_0000814701-mRNA-1"/>
    <property type="gene ID" value="EEL_0000814701"/>
</dbReference>
<sequence length="219" mass="24415">MTIEGLSSTFPSSSVTAITSEERLSPSSSTLKASTEYKKEVFSPLINEINSEGEATNEFVPNGTVENHNKSESKEEISTISSSESNIPDVSTMINSPTEIVSEIGSSSSDHSKRVPIGSLYPSDSSNESSVTVLQSTTAVSSRPQYWCEDGWRFFRGRCYIQMTESSYSYYEAIKNCKDIGSVLVTIANVDVIEFLYCKDFHLCHNFKSDHYSEYNWYS</sequence>
<evidence type="ECO:0000313" key="3">
    <source>
        <dbReference type="WBParaSite" id="EEL_0000814701-mRNA-1"/>
    </source>
</evidence>
<feature type="region of interest" description="Disordered" evidence="1">
    <location>
        <begin position="1"/>
        <end position="33"/>
    </location>
</feature>
<dbReference type="AlphaFoldDB" id="A0A0R3S0J5"/>
<name>A0A0R3S0J5_9BILA</name>
<dbReference type="Gene3D" id="3.10.100.10">
    <property type="entry name" value="Mannose-Binding Protein A, subunit A"/>
    <property type="match status" value="1"/>
</dbReference>
<evidence type="ECO:0000256" key="1">
    <source>
        <dbReference type="SAM" id="MobiDB-lite"/>
    </source>
</evidence>
<dbReference type="InterPro" id="IPR016186">
    <property type="entry name" value="C-type_lectin-like/link_sf"/>
</dbReference>
<feature type="compositionally biased region" description="Basic and acidic residues" evidence="1">
    <location>
        <begin position="67"/>
        <end position="77"/>
    </location>
</feature>
<keyword evidence="2" id="KW-1185">Reference proteome</keyword>
<accession>A0A0R3S0J5</accession>
<reference evidence="3" key="1">
    <citation type="submission" date="2017-02" db="UniProtKB">
        <authorList>
            <consortium name="WormBaseParasite"/>
        </authorList>
    </citation>
    <scope>IDENTIFICATION</scope>
</reference>
<dbReference type="SUPFAM" id="SSF56436">
    <property type="entry name" value="C-type lectin-like"/>
    <property type="match status" value="1"/>
</dbReference>
<protein>
    <submittedName>
        <fullName evidence="3">C-type lectin domain-containing protein</fullName>
    </submittedName>
</protein>
<organism evidence="2 3">
    <name type="scientific">Elaeophora elaphi</name>
    <dbReference type="NCBI Taxonomy" id="1147741"/>
    <lineage>
        <taxon>Eukaryota</taxon>
        <taxon>Metazoa</taxon>
        <taxon>Ecdysozoa</taxon>
        <taxon>Nematoda</taxon>
        <taxon>Chromadorea</taxon>
        <taxon>Rhabditida</taxon>
        <taxon>Spirurina</taxon>
        <taxon>Spiruromorpha</taxon>
        <taxon>Filarioidea</taxon>
        <taxon>Onchocercidae</taxon>
        <taxon>Elaeophora</taxon>
    </lineage>
</organism>
<evidence type="ECO:0000313" key="2">
    <source>
        <dbReference type="Proteomes" id="UP000050640"/>
    </source>
</evidence>
<dbReference type="Proteomes" id="UP000050640">
    <property type="component" value="Unplaced"/>
</dbReference>
<proteinExistence type="predicted"/>
<dbReference type="InterPro" id="IPR016187">
    <property type="entry name" value="CTDL_fold"/>
</dbReference>
<feature type="region of interest" description="Disordered" evidence="1">
    <location>
        <begin position="53"/>
        <end position="91"/>
    </location>
</feature>